<name>A0A1G8B8K5_9BURK</name>
<evidence type="ECO:0000313" key="1">
    <source>
        <dbReference type="EMBL" id="SDH29569.1"/>
    </source>
</evidence>
<dbReference type="EMBL" id="FNCJ01000008">
    <property type="protein sequence ID" value="SDH29569.1"/>
    <property type="molecule type" value="Genomic_DNA"/>
</dbReference>
<sequence>MATYAIDGVRINPASDRVTHVRWALIDPKTNEWSSQPAIVEVAAAVNAIHAGDVVWSVFTLGGRRFLGPKIKAVAHTNGDDGIDTDVPDGHVEKCIDDLPAV</sequence>
<reference evidence="1 2" key="1">
    <citation type="submission" date="2016-10" db="EMBL/GenBank/DDBJ databases">
        <authorList>
            <person name="de Groot N.N."/>
        </authorList>
    </citation>
    <scope>NUCLEOTIDE SEQUENCE [LARGE SCALE GENOMIC DNA]</scope>
    <source>
        <strain evidence="1 2">LMG 2247</strain>
    </source>
</reference>
<dbReference type="OrthoDB" id="8913873at2"/>
<evidence type="ECO:0008006" key="3">
    <source>
        <dbReference type="Google" id="ProtNLM"/>
    </source>
</evidence>
<protein>
    <recommendedName>
        <fullName evidence="3">Phosphatidylserine/phosphatidylglycerophosphate/ cardiolipin synthase</fullName>
    </recommendedName>
</protein>
<organism evidence="1 2">
    <name type="scientific">Paraburkholderia phenazinium</name>
    <dbReference type="NCBI Taxonomy" id="60549"/>
    <lineage>
        <taxon>Bacteria</taxon>
        <taxon>Pseudomonadati</taxon>
        <taxon>Pseudomonadota</taxon>
        <taxon>Betaproteobacteria</taxon>
        <taxon>Burkholderiales</taxon>
        <taxon>Burkholderiaceae</taxon>
        <taxon>Paraburkholderia</taxon>
    </lineage>
</organism>
<dbReference type="RefSeq" id="WP_090686275.1">
    <property type="nucleotide sequence ID" value="NZ_CADERL010000044.1"/>
</dbReference>
<gene>
    <name evidence="1" type="ORF">SAMN05216466_108318</name>
</gene>
<evidence type="ECO:0000313" key="2">
    <source>
        <dbReference type="Proteomes" id="UP000199706"/>
    </source>
</evidence>
<accession>A0A1G8B8K5</accession>
<dbReference type="Proteomes" id="UP000199706">
    <property type="component" value="Unassembled WGS sequence"/>
</dbReference>
<dbReference type="AlphaFoldDB" id="A0A1G8B8K5"/>
<proteinExistence type="predicted"/>